<feature type="compositionally biased region" description="Polar residues" evidence="1">
    <location>
        <begin position="502"/>
        <end position="511"/>
    </location>
</feature>
<feature type="compositionally biased region" description="Basic residues" evidence="1">
    <location>
        <begin position="10"/>
        <end position="23"/>
    </location>
</feature>
<feature type="region of interest" description="Disordered" evidence="1">
    <location>
        <begin position="604"/>
        <end position="673"/>
    </location>
</feature>
<feature type="region of interest" description="Disordered" evidence="1">
    <location>
        <begin position="472"/>
        <end position="531"/>
    </location>
</feature>
<dbReference type="EMBL" id="OV725083">
    <property type="protein sequence ID" value="CAH1407308.1"/>
    <property type="molecule type" value="Genomic_DNA"/>
</dbReference>
<dbReference type="Proteomes" id="UP001152798">
    <property type="component" value="Chromosome 7"/>
</dbReference>
<evidence type="ECO:0000256" key="1">
    <source>
        <dbReference type="SAM" id="MobiDB-lite"/>
    </source>
</evidence>
<feature type="region of interest" description="Disordered" evidence="1">
    <location>
        <begin position="309"/>
        <end position="365"/>
    </location>
</feature>
<proteinExistence type="predicted"/>
<feature type="region of interest" description="Disordered" evidence="1">
    <location>
        <begin position="1"/>
        <end position="107"/>
    </location>
</feature>
<feature type="compositionally biased region" description="Low complexity" evidence="1">
    <location>
        <begin position="315"/>
        <end position="330"/>
    </location>
</feature>
<feature type="compositionally biased region" description="Polar residues" evidence="1">
    <location>
        <begin position="612"/>
        <end position="625"/>
    </location>
</feature>
<accession>A0A9P0HQT3</accession>
<feature type="compositionally biased region" description="Polar residues" evidence="1">
    <location>
        <begin position="347"/>
        <end position="361"/>
    </location>
</feature>
<feature type="compositionally biased region" description="Basic and acidic residues" evidence="1">
    <location>
        <begin position="231"/>
        <end position="246"/>
    </location>
</feature>
<feature type="region of interest" description="Disordered" evidence="1">
    <location>
        <begin position="204"/>
        <end position="261"/>
    </location>
</feature>
<reference evidence="2" key="1">
    <citation type="submission" date="2022-01" db="EMBL/GenBank/DDBJ databases">
        <authorList>
            <person name="King R."/>
        </authorList>
    </citation>
    <scope>NUCLEOTIDE SEQUENCE</scope>
</reference>
<feature type="compositionally biased region" description="Polar residues" evidence="1">
    <location>
        <begin position="413"/>
        <end position="432"/>
    </location>
</feature>
<keyword evidence="3" id="KW-1185">Reference proteome</keyword>
<evidence type="ECO:0000313" key="3">
    <source>
        <dbReference type="Proteomes" id="UP001152798"/>
    </source>
</evidence>
<feature type="region of interest" description="Disordered" evidence="1">
    <location>
        <begin position="410"/>
        <end position="432"/>
    </location>
</feature>
<feature type="region of interest" description="Disordered" evidence="1">
    <location>
        <begin position="122"/>
        <end position="147"/>
    </location>
</feature>
<name>A0A9P0HQT3_NEZVI</name>
<sequence>MGQCTSSKSGKIHLFNKKKKNKHLTLFPTDNKMEKAGGGKKITRGQATSFGFRKATPEPPPPKKTTQEQCNSFGFRKPTATEQAGPFSAKKNAKPEPVSVKKTEQPAVTVQETIQPLLIAPVRPKSQNSCGARPKETKPVNRFGFRGPQLSNKVADVDASSSHSLVHADSVIEIQQLDHSPSMTNKFRQTQHQLQLQHELNLQQQREEQIQQQMAYSSNDETGDEGFETSTEEKQIRDTEANEKDILGSGESPSEEMWGRGEALCDEELCSSFAHIDKSPETPPLRSVLLKIEDPTFAPLAALSQSALLEDETLPDSPDLSCSSSPSSVEPLPPPPLSLSAKDSPGSPGTPTHGSNSLSGSDTRDRDFLIDDEIADQPGLVFDNRVGHRLVDTTRKIQKLADEVSEALASVNPRLTGSRQSVSTLSPCDSLTSDDLMADFDTSDFDELDDAALKSELQNQSSQVMREWSNLLTSHPGLKNGRRKPRLSGGSTSSGGGGVLDSPQSIASPIRTSKKVSVSSPGEDGSDDSGIRVDRDTYQLIFQDVISIKSMLVRLQRTLQDEPTTVTNHTEDQGEESADLRRQIVLLRAQLEEEERKRVKLEEELHKVRPQPQGQSVRTSVNKATQTDRIRPVSTSQALFQTSPDNSSSSFVSCLNERKNSGKGQRCRRTDSH</sequence>
<dbReference type="OrthoDB" id="10046062at2759"/>
<evidence type="ECO:0000313" key="2">
    <source>
        <dbReference type="EMBL" id="CAH1407308.1"/>
    </source>
</evidence>
<organism evidence="2 3">
    <name type="scientific">Nezara viridula</name>
    <name type="common">Southern green stink bug</name>
    <name type="synonym">Cimex viridulus</name>
    <dbReference type="NCBI Taxonomy" id="85310"/>
    <lineage>
        <taxon>Eukaryota</taxon>
        <taxon>Metazoa</taxon>
        <taxon>Ecdysozoa</taxon>
        <taxon>Arthropoda</taxon>
        <taxon>Hexapoda</taxon>
        <taxon>Insecta</taxon>
        <taxon>Pterygota</taxon>
        <taxon>Neoptera</taxon>
        <taxon>Paraneoptera</taxon>
        <taxon>Hemiptera</taxon>
        <taxon>Heteroptera</taxon>
        <taxon>Panheteroptera</taxon>
        <taxon>Pentatomomorpha</taxon>
        <taxon>Pentatomoidea</taxon>
        <taxon>Pentatomidae</taxon>
        <taxon>Pentatominae</taxon>
        <taxon>Nezara</taxon>
    </lineage>
</organism>
<dbReference type="AlphaFoldDB" id="A0A9P0HQT3"/>
<feature type="compositionally biased region" description="Polar residues" evidence="1">
    <location>
        <begin position="632"/>
        <end position="653"/>
    </location>
</feature>
<protein>
    <submittedName>
        <fullName evidence="2">Uncharacterized protein</fullName>
    </submittedName>
</protein>
<gene>
    <name evidence="2" type="ORF">NEZAVI_LOCUS15057</name>
</gene>